<organism evidence="1 2">
    <name type="scientific">Chaetomium tenue</name>
    <dbReference type="NCBI Taxonomy" id="1854479"/>
    <lineage>
        <taxon>Eukaryota</taxon>
        <taxon>Fungi</taxon>
        <taxon>Dikarya</taxon>
        <taxon>Ascomycota</taxon>
        <taxon>Pezizomycotina</taxon>
        <taxon>Sordariomycetes</taxon>
        <taxon>Sordariomycetidae</taxon>
        <taxon>Sordariales</taxon>
        <taxon>Chaetomiaceae</taxon>
        <taxon>Chaetomium</taxon>
    </lineage>
</organism>
<name>A0ACB7PC37_9PEZI</name>
<proteinExistence type="predicted"/>
<comment type="caution">
    <text evidence="1">The sequence shown here is derived from an EMBL/GenBank/DDBJ whole genome shotgun (WGS) entry which is preliminary data.</text>
</comment>
<accession>A0ACB7PC37</accession>
<gene>
    <name evidence="1" type="ORF">F5144DRAFT_602856</name>
</gene>
<reference evidence="1 2" key="1">
    <citation type="journal article" date="2021" name="Nat. Commun.">
        <title>Genetic determinants of endophytism in the Arabidopsis root mycobiome.</title>
        <authorList>
            <person name="Mesny F."/>
            <person name="Miyauchi S."/>
            <person name="Thiergart T."/>
            <person name="Pickel B."/>
            <person name="Atanasova L."/>
            <person name="Karlsson M."/>
            <person name="Huettel B."/>
            <person name="Barry K.W."/>
            <person name="Haridas S."/>
            <person name="Chen C."/>
            <person name="Bauer D."/>
            <person name="Andreopoulos W."/>
            <person name="Pangilinan J."/>
            <person name="LaButti K."/>
            <person name="Riley R."/>
            <person name="Lipzen A."/>
            <person name="Clum A."/>
            <person name="Drula E."/>
            <person name="Henrissat B."/>
            <person name="Kohler A."/>
            <person name="Grigoriev I.V."/>
            <person name="Martin F.M."/>
            <person name="Hacquard S."/>
        </authorList>
    </citation>
    <scope>NUCLEOTIDE SEQUENCE [LARGE SCALE GENOMIC DNA]</scope>
    <source>
        <strain evidence="1 2">MPI-SDFR-AT-0079</strain>
    </source>
</reference>
<sequence>MTFQQQDIGSKKIQVLVSHESNPNSCTCGWYIWKKICGCSLLKDDFKCGGRKSTTGRSAFCRTPAPINQVTQFVVNEPCRQPAQHVAPLIIPDDLFQFDFAAAAAVGPSRQHSVARSMSPAAASPSHGHGHGPSSGRSGAAITGSAGRGSSTSQQPMRQLSGQSPARRGATATPSPSGAGGYRGQGGHGGTN</sequence>
<protein>
    <submittedName>
        <fullName evidence="1">Uncharacterized protein</fullName>
    </submittedName>
</protein>
<evidence type="ECO:0000313" key="2">
    <source>
        <dbReference type="Proteomes" id="UP000724584"/>
    </source>
</evidence>
<keyword evidence="2" id="KW-1185">Reference proteome</keyword>
<evidence type="ECO:0000313" key="1">
    <source>
        <dbReference type="EMBL" id="KAH6632109.1"/>
    </source>
</evidence>
<dbReference type="Proteomes" id="UP000724584">
    <property type="component" value="Unassembled WGS sequence"/>
</dbReference>
<dbReference type="EMBL" id="JAGIZQ010000004">
    <property type="protein sequence ID" value="KAH6632109.1"/>
    <property type="molecule type" value="Genomic_DNA"/>
</dbReference>